<dbReference type="InterPro" id="IPR006127">
    <property type="entry name" value="ZnuA-like"/>
</dbReference>
<gene>
    <name evidence="7" type="ORF">J2Z35_000607</name>
</gene>
<evidence type="ECO:0000313" key="8">
    <source>
        <dbReference type="Proteomes" id="UP001314903"/>
    </source>
</evidence>
<dbReference type="InterPro" id="IPR006128">
    <property type="entry name" value="Lipoprotein_PsaA-like"/>
</dbReference>
<evidence type="ECO:0000256" key="3">
    <source>
        <dbReference type="ARBA" id="ARBA00022729"/>
    </source>
</evidence>
<dbReference type="SUPFAM" id="SSF53807">
    <property type="entry name" value="Helical backbone' metal receptor"/>
    <property type="match status" value="1"/>
</dbReference>
<dbReference type="InterPro" id="IPR050492">
    <property type="entry name" value="Bact_metal-bind_prot9"/>
</dbReference>
<reference evidence="7 8" key="1">
    <citation type="submission" date="2021-03" db="EMBL/GenBank/DDBJ databases">
        <title>Genomic Encyclopedia of Type Strains, Phase IV (KMG-IV): sequencing the most valuable type-strain genomes for metagenomic binning, comparative biology and taxonomic classification.</title>
        <authorList>
            <person name="Goeker M."/>
        </authorList>
    </citation>
    <scope>NUCLEOTIDE SEQUENCE [LARGE SCALE GENOMIC DNA]</scope>
    <source>
        <strain evidence="7 8">DSM 27512</strain>
    </source>
</reference>
<organism evidence="7 8">
    <name type="scientific">Acetoanaerobium pronyense</name>
    <dbReference type="NCBI Taxonomy" id="1482736"/>
    <lineage>
        <taxon>Bacteria</taxon>
        <taxon>Bacillati</taxon>
        <taxon>Bacillota</taxon>
        <taxon>Clostridia</taxon>
        <taxon>Peptostreptococcales</taxon>
        <taxon>Filifactoraceae</taxon>
        <taxon>Acetoanaerobium</taxon>
    </lineage>
</organism>
<feature type="region of interest" description="Disordered" evidence="6">
    <location>
        <begin position="130"/>
        <end position="156"/>
    </location>
</feature>
<comment type="caution">
    <text evidence="7">The sequence shown here is derived from an EMBL/GenBank/DDBJ whole genome shotgun (WGS) entry which is preliminary data.</text>
</comment>
<dbReference type="PROSITE" id="PS51257">
    <property type="entry name" value="PROKAR_LIPOPROTEIN"/>
    <property type="match status" value="1"/>
</dbReference>
<dbReference type="RefSeq" id="WP_209659198.1">
    <property type="nucleotide sequence ID" value="NZ_JAGGLI010000004.1"/>
</dbReference>
<name>A0ABS4KGA9_9FIRM</name>
<dbReference type="PANTHER" id="PTHR42953">
    <property type="entry name" value="HIGH-AFFINITY ZINC UPTAKE SYSTEM PROTEIN ZNUA-RELATED"/>
    <property type="match status" value="1"/>
</dbReference>
<keyword evidence="5" id="KW-0175">Coiled coil</keyword>
<dbReference type="PANTHER" id="PTHR42953:SF3">
    <property type="entry name" value="HIGH-AFFINITY ZINC UPTAKE SYSTEM PROTEIN ZNUA"/>
    <property type="match status" value="1"/>
</dbReference>
<evidence type="ECO:0000256" key="4">
    <source>
        <dbReference type="RuleBase" id="RU003512"/>
    </source>
</evidence>
<dbReference type="EMBL" id="JAGGLI010000004">
    <property type="protein sequence ID" value="MBP2026816.1"/>
    <property type="molecule type" value="Genomic_DNA"/>
</dbReference>
<evidence type="ECO:0000256" key="5">
    <source>
        <dbReference type="SAM" id="Coils"/>
    </source>
</evidence>
<dbReference type="PRINTS" id="PR00690">
    <property type="entry name" value="ADHESNFAMILY"/>
</dbReference>
<dbReference type="Gene3D" id="3.40.50.1980">
    <property type="entry name" value="Nitrogenase molybdenum iron protein domain"/>
    <property type="match status" value="2"/>
</dbReference>
<dbReference type="Pfam" id="PF01297">
    <property type="entry name" value="ZnuA"/>
    <property type="match status" value="1"/>
</dbReference>
<evidence type="ECO:0000256" key="6">
    <source>
        <dbReference type="SAM" id="MobiDB-lite"/>
    </source>
</evidence>
<evidence type="ECO:0000256" key="2">
    <source>
        <dbReference type="ARBA" id="ARBA00022448"/>
    </source>
</evidence>
<sequence>MKKIIYFTFVIAFSILIIGGCTNNQTEVEDTPQSIEEVSDYEVPKVYASFYPIWDFAQRIGGERIDLELIIPAGADPHHFEISARGLADMENADLIFLNGLEFEPWENDLRSIAQGNVISLGEYARPLPFGDDHHSHGHDHNHDHDGEDNHEHGLMDPHVWLDPNRAIDMSSALLDALISIAPSNENYYKANFEELKDELDELDRKYSALKDIENKKPIVVSHNSYGYISDTYGIEFYSISGMSAEQEPSLRVLSNIIELVREKNIEVIFFEELANEKVAQTIASETGAKTDVLYTIEGMTEEEIQSGMGYISKMNENLNKILEAIQ</sequence>
<evidence type="ECO:0000313" key="7">
    <source>
        <dbReference type="EMBL" id="MBP2026816.1"/>
    </source>
</evidence>
<accession>A0ABS4KGA9</accession>
<evidence type="ECO:0000256" key="1">
    <source>
        <dbReference type="ARBA" id="ARBA00011028"/>
    </source>
</evidence>
<keyword evidence="3" id="KW-0732">Signal</keyword>
<proteinExistence type="inferred from homology"/>
<keyword evidence="8" id="KW-1185">Reference proteome</keyword>
<dbReference type="PRINTS" id="PR00691">
    <property type="entry name" value="ADHESINB"/>
</dbReference>
<feature type="compositionally biased region" description="Basic and acidic residues" evidence="6">
    <location>
        <begin position="131"/>
        <end position="156"/>
    </location>
</feature>
<feature type="coiled-coil region" evidence="5">
    <location>
        <begin position="186"/>
        <end position="216"/>
    </location>
</feature>
<keyword evidence="2 4" id="KW-0813">Transport</keyword>
<comment type="similarity">
    <text evidence="1 4">Belongs to the bacterial solute-binding protein 9 family.</text>
</comment>
<dbReference type="InterPro" id="IPR006129">
    <property type="entry name" value="AdhesinB"/>
</dbReference>
<dbReference type="Proteomes" id="UP001314903">
    <property type="component" value="Unassembled WGS sequence"/>
</dbReference>
<protein>
    <submittedName>
        <fullName evidence="7">Zinc transport system substrate-binding protein</fullName>
    </submittedName>
</protein>